<dbReference type="GO" id="GO:0003841">
    <property type="term" value="F:1-acylglycerol-3-phosphate O-acyltransferase activity"/>
    <property type="evidence" value="ECO:0007669"/>
    <property type="project" value="TreeGrafter"/>
</dbReference>
<keyword evidence="4" id="KW-0812">Transmembrane</keyword>
<sequence>MMQQNLSSKRNNLRVYIGSSLLFAYIVISTLIIGPIILLASVLPFSIRYQIAQLWIKTLFWVLKTTCGLTYEVRGLENIPKNQSCIVLSKHQSAWETVALRLFLPPQTALLKRSLLWIPIGGWALATLKPIAIDRENQREALKALIEQGMARLKEGLFVVIFPEGTRAAPGENKKFNAGGAMLAQKSAYPVIPLAHNAGEFWPRYSFLKYPGTIQVRIGPVIQTEGKKAKEINAEAETWIAQAMAEISQST</sequence>
<keyword evidence="3 6" id="KW-0012">Acyltransferase</keyword>
<dbReference type="CDD" id="cd07989">
    <property type="entry name" value="LPLAT_AGPAT-like"/>
    <property type="match status" value="1"/>
</dbReference>
<evidence type="ECO:0000313" key="7">
    <source>
        <dbReference type="Proteomes" id="UP001225378"/>
    </source>
</evidence>
<keyword evidence="2" id="KW-0808">Transferase</keyword>
<dbReference type="PANTHER" id="PTHR10434:SF40">
    <property type="entry name" value="1-ACYL-SN-GLYCEROL-3-PHOSPHATE ACYLTRANSFERASE"/>
    <property type="match status" value="1"/>
</dbReference>
<dbReference type="SUPFAM" id="SSF69593">
    <property type="entry name" value="Glycerol-3-phosphate (1)-acyltransferase"/>
    <property type="match status" value="1"/>
</dbReference>
<proteinExistence type="predicted"/>
<dbReference type="GO" id="GO:0006654">
    <property type="term" value="P:phosphatidic acid biosynthetic process"/>
    <property type="evidence" value="ECO:0007669"/>
    <property type="project" value="TreeGrafter"/>
</dbReference>
<evidence type="ECO:0000256" key="4">
    <source>
        <dbReference type="SAM" id="Phobius"/>
    </source>
</evidence>
<dbReference type="RefSeq" id="WP_305909219.1">
    <property type="nucleotide sequence ID" value="NZ_CP157743.1"/>
</dbReference>
<evidence type="ECO:0000313" key="6">
    <source>
        <dbReference type="EMBL" id="XBS21787.1"/>
    </source>
</evidence>
<evidence type="ECO:0000256" key="2">
    <source>
        <dbReference type="ARBA" id="ARBA00022679"/>
    </source>
</evidence>
<keyword evidence="4" id="KW-1133">Transmembrane helix</keyword>
<feature type="transmembrane region" description="Helical" evidence="4">
    <location>
        <begin position="21"/>
        <end position="43"/>
    </location>
</feature>
<dbReference type="AlphaFoldDB" id="A0AAU7NXQ5"/>
<accession>A0AAU7NXQ5</accession>
<protein>
    <submittedName>
        <fullName evidence="6">Lysophospholipid acyltransferase family protein</fullName>
    </submittedName>
</protein>
<feature type="domain" description="Phospholipid/glycerol acyltransferase" evidence="5">
    <location>
        <begin position="85"/>
        <end position="199"/>
    </location>
</feature>
<dbReference type="EMBL" id="CP157743">
    <property type="protein sequence ID" value="XBS21787.1"/>
    <property type="molecule type" value="Genomic_DNA"/>
</dbReference>
<keyword evidence="4" id="KW-0472">Membrane</keyword>
<dbReference type="KEGG" id="mech:Q9L42_006595"/>
<keyword evidence="7" id="KW-1185">Reference proteome</keyword>
<evidence type="ECO:0000259" key="5">
    <source>
        <dbReference type="SMART" id="SM00563"/>
    </source>
</evidence>
<evidence type="ECO:0000256" key="1">
    <source>
        <dbReference type="ARBA" id="ARBA00005189"/>
    </source>
</evidence>
<reference evidence="6 7" key="1">
    <citation type="journal article" date="2024" name="Microbiology">
        <title>Methylomarinum rosea sp. nov., a novel halophilic methanotrophic bacterium from the hypersaline Lake Elton.</title>
        <authorList>
            <person name="Suleimanov R.Z."/>
            <person name="Oshkin I.Y."/>
            <person name="Danilova O.V."/>
            <person name="Suzina N.E."/>
            <person name="Dedysh S.N."/>
        </authorList>
    </citation>
    <scope>NUCLEOTIDE SEQUENCE [LARGE SCALE GENOMIC DNA]</scope>
    <source>
        <strain evidence="6 7">Ch1-1</strain>
    </source>
</reference>
<gene>
    <name evidence="6" type="ORF">Q9L42_006595</name>
</gene>
<dbReference type="Proteomes" id="UP001225378">
    <property type="component" value="Chromosome"/>
</dbReference>
<dbReference type="SMART" id="SM00563">
    <property type="entry name" value="PlsC"/>
    <property type="match status" value="1"/>
</dbReference>
<dbReference type="Pfam" id="PF01553">
    <property type="entry name" value="Acyltransferase"/>
    <property type="match status" value="1"/>
</dbReference>
<dbReference type="PANTHER" id="PTHR10434">
    <property type="entry name" value="1-ACYL-SN-GLYCEROL-3-PHOSPHATE ACYLTRANSFERASE"/>
    <property type="match status" value="1"/>
</dbReference>
<comment type="pathway">
    <text evidence="1">Lipid metabolism.</text>
</comment>
<organism evidence="6 7">
    <name type="scientific">Methylomarinum roseum</name>
    <dbReference type="NCBI Taxonomy" id="3067653"/>
    <lineage>
        <taxon>Bacteria</taxon>
        <taxon>Pseudomonadati</taxon>
        <taxon>Pseudomonadota</taxon>
        <taxon>Gammaproteobacteria</taxon>
        <taxon>Methylococcales</taxon>
        <taxon>Methylococcaceae</taxon>
        <taxon>Methylomarinum</taxon>
    </lineage>
</organism>
<dbReference type="InterPro" id="IPR002123">
    <property type="entry name" value="Plipid/glycerol_acylTrfase"/>
</dbReference>
<name>A0AAU7NXQ5_9GAMM</name>
<evidence type="ECO:0000256" key="3">
    <source>
        <dbReference type="ARBA" id="ARBA00023315"/>
    </source>
</evidence>